<feature type="compositionally biased region" description="Low complexity" evidence="1">
    <location>
        <begin position="142"/>
        <end position="152"/>
    </location>
</feature>
<protein>
    <submittedName>
        <fullName evidence="2">Uncharacterized protein</fullName>
    </submittedName>
</protein>
<evidence type="ECO:0000313" key="2">
    <source>
        <dbReference type="EMBL" id="KKO98347.1"/>
    </source>
</evidence>
<accession>A0A0F9XCD6</accession>
<dbReference type="EMBL" id="JOKZ01000430">
    <property type="protein sequence ID" value="KKO98347.1"/>
    <property type="molecule type" value="Genomic_DNA"/>
</dbReference>
<dbReference type="Proteomes" id="UP000034112">
    <property type="component" value="Unassembled WGS sequence"/>
</dbReference>
<evidence type="ECO:0000256" key="1">
    <source>
        <dbReference type="SAM" id="MobiDB-lite"/>
    </source>
</evidence>
<proteinExistence type="predicted"/>
<dbReference type="AlphaFoldDB" id="A0A0F9XCD6"/>
<feature type="region of interest" description="Disordered" evidence="1">
    <location>
        <begin position="129"/>
        <end position="152"/>
    </location>
</feature>
<comment type="caution">
    <text evidence="2">The sequence shown here is derived from an EMBL/GenBank/DDBJ whole genome shotgun (WGS) entry which is preliminary data.</text>
</comment>
<reference evidence="3" key="1">
    <citation type="journal article" date="2015" name="Genome Announc.">
        <title>Draft whole-genome sequence of the biocontrol agent Trichoderma harzianum T6776.</title>
        <authorList>
            <person name="Baroncelli R."/>
            <person name="Piaggeschi G."/>
            <person name="Fiorini L."/>
            <person name="Bertolini E."/>
            <person name="Zapparata A."/>
            <person name="Pe M.E."/>
            <person name="Sarrocco S."/>
            <person name="Vannacci G."/>
        </authorList>
    </citation>
    <scope>NUCLEOTIDE SEQUENCE [LARGE SCALE GENOMIC DNA]</scope>
    <source>
        <strain evidence="3">T6776</strain>
    </source>
</reference>
<evidence type="ECO:0000313" key="3">
    <source>
        <dbReference type="Proteomes" id="UP000034112"/>
    </source>
</evidence>
<gene>
    <name evidence="2" type="ORF">THAR02_09538</name>
</gene>
<organism evidence="2 3">
    <name type="scientific">Trichoderma harzianum</name>
    <name type="common">Hypocrea lixii</name>
    <dbReference type="NCBI Taxonomy" id="5544"/>
    <lineage>
        <taxon>Eukaryota</taxon>
        <taxon>Fungi</taxon>
        <taxon>Dikarya</taxon>
        <taxon>Ascomycota</taxon>
        <taxon>Pezizomycotina</taxon>
        <taxon>Sordariomycetes</taxon>
        <taxon>Hypocreomycetidae</taxon>
        <taxon>Hypocreales</taxon>
        <taxon>Hypocreaceae</taxon>
        <taxon>Trichoderma</taxon>
    </lineage>
</organism>
<sequence length="165" mass="18394">MPRLPCCRDSWGEGVCVETNGTLSVGKGWLAGVLLEDPASWPCWQKGTRAHQTASFHERPSRAIHCHTILIVLRGTSSGKRIDQQHSNAFRTKPNTHARMQRYSTQFNELDITSDRPEEKTRCPMANKADVSRALQSHADESWSPSSSSSLSSLVFDEKDTNILA</sequence>
<name>A0A0F9XCD6_TRIHA</name>